<protein>
    <submittedName>
        <fullName evidence="3">DSHCT (NUC185) domain protein</fullName>
    </submittedName>
</protein>
<proteinExistence type="predicted"/>
<keyword evidence="1" id="KW-0175">Coiled coil</keyword>
<evidence type="ECO:0000313" key="4">
    <source>
        <dbReference type="Proteomes" id="UP000006247"/>
    </source>
</evidence>
<comment type="caution">
    <text evidence="3">The sequence shown here is derived from an EMBL/GenBank/DDBJ whole genome shotgun (WGS) entry which is preliminary data.</text>
</comment>
<dbReference type="Pfam" id="PF08148">
    <property type="entry name" value="DSHCT"/>
    <property type="match status" value="1"/>
</dbReference>
<dbReference type="InterPro" id="IPR012961">
    <property type="entry name" value="Ski2/MTR4_C"/>
</dbReference>
<dbReference type="Gene3D" id="1.10.3380.30">
    <property type="match status" value="1"/>
</dbReference>
<dbReference type="SMART" id="SM01142">
    <property type="entry name" value="DSHCT"/>
    <property type="match status" value="1"/>
</dbReference>
<dbReference type="InterPro" id="IPR058621">
    <property type="entry name" value="SH3_HelY"/>
</dbReference>
<dbReference type="Proteomes" id="UP000006247">
    <property type="component" value="Unassembled WGS sequence"/>
</dbReference>
<dbReference type="Pfam" id="PF26090">
    <property type="entry name" value="SH3_HelY"/>
    <property type="match status" value="1"/>
</dbReference>
<organism evidence="3 4">
    <name type="scientific">Corynebacterium matruchotii ATCC 33806</name>
    <dbReference type="NCBI Taxonomy" id="566549"/>
    <lineage>
        <taxon>Bacteria</taxon>
        <taxon>Bacillati</taxon>
        <taxon>Actinomycetota</taxon>
        <taxon>Actinomycetes</taxon>
        <taxon>Mycobacteriales</taxon>
        <taxon>Corynebacteriaceae</taxon>
        <taxon>Corynebacterium</taxon>
    </lineage>
</organism>
<gene>
    <name evidence="3" type="ORF">CORMATOL_01485</name>
</gene>
<evidence type="ECO:0000313" key="3">
    <source>
        <dbReference type="EMBL" id="EEG27056.1"/>
    </source>
</evidence>
<name>C0E3C2_9CORY</name>
<dbReference type="AlphaFoldDB" id="C0E3C2"/>
<sequence>MDPQQVANLASTRTYPLVSTFTPGYNMSVNLLKTMGFTAAHHLLEMSFAQFQANKSIVGHAHRVEKAEQRVRELEQQLEEELAARQVPSEQPLAEFLEYMQLQRDLSLEERNAKKLRIRQRREAVTAVLSKVRVGDVLALSTKKRPVLAVVVKAPGRPADPRVGIIMESGWRGTVEVDDFAVPPKVVSHMRLGGYHKAMDTKQVVKNLKKYAHSRPKKLRAATTDKLTKKALALHAAVRGHPVRYWQQVDDLTQIGHDIIRARTEVDKLHATVDASVDTLGKEFDRILGLLAELDYVEYVDGDRNNPRVSEEGERLALIHSECDLLVAQCLRRGIWDGLDPAELAGVVSLCTFENRRETRGEPIGATDAMADAMDNTIRLWEELHSDERRHQLPETRYPDSGFALAIHQWAAGAPLGYCMAAAAECGAELTPGDFVRQARQVVDLLEQVRKTGYHEDTIWAARHAVDAIRRGVVAIGA</sequence>
<evidence type="ECO:0000256" key="1">
    <source>
        <dbReference type="SAM" id="Coils"/>
    </source>
</evidence>
<evidence type="ECO:0000259" key="2">
    <source>
        <dbReference type="SMART" id="SM01142"/>
    </source>
</evidence>
<accession>C0E3C2</accession>
<feature type="domain" description="ATP-dependent RNA helicase Ski2/MTR4 C-terminal" evidence="2">
    <location>
        <begin position="304"/>
        <end position="478"/>
    </location>
</feature>
<dbReference type="EMBL" id="ACEB01000021">
    <property type="protein sequence ID" value="EEG27056.1"/>
    <property type="molecule type" value="Genomic_DNA"/>
</dbReference>
<dbReference type="HOGENOM" id="CLU_002902_4_2_11"/>
<reference evidence="3 4" key="1">
    <citation type="submission" date="2009-01" db="EMBL/GenBank/DDBJ databases">
        <authorList>
            <person name="Fulton L."/>
            <person name="Clifton S."/>
            <person name="Chinwalla A.T."/>
            <person name="Mitreva M."/>
            <person name="Sodergren E."/>
            <person name="Weinstock G."/>
            <person name="Clifton S."/>
            <person name="Dooling D.J."/>
            <person name="Fulton B."/>
            <person name="Minx P."/>
            <person name="Pepin K.H."/>
            <person name="Johnson M."/>
            <person name="Bhonagiri V."/>
            <person name="Nash W.E."/>
            <person name="Mardis E.R."/>
            <person name="Wilson R.K."/>
        </authorList>
    </citation>
    <scope>NUCLEOTIDE SEQUENCE [LARGE SCALE GENOMIC DNA]</scope>
    <source>
        <strain evidence="3 4">ATCC 33806</strain>
    </source>
</reference>
<feature type="coiled-coil region" evidence="1">
    <location>
        <begin position="57"/>
        <end position="119"/>
    </location>
</feature>